<dbReference type="Proteomes" id="UP001302812">
    <property type="component" value="Unassembled WGS sequence"/>
</dbReference>
<evidence type="ECO:0000259" key="2">
    <source>
        <dbReference type="Pfam" id="PF03959"/>
    </source>
</evidence>
<dbReference type="GO" id="GO:0016787">
    <property type="term" value="F:hydrolase activity"/>
    <property type="evidence" value="ECO:0007669"/>
    <property type="project" value="UniProtKB-KW"/>
</dbReference>
<sequence length="288" mass="32003">MKFLCLPGAYGSAKNFRVQLGPLASELERRGLASFVYSQGTHEVEPPAGWEDYFGTRPLYRFLDTRQGDNFDNLRRIRYVPHSMNAEDAMRMFQDCGGEGEDWHQQVWRDALDGVMKTVDENPEVDAIIGYSEGAMVGASLVVEEAEQEKRTGRKRRIKFAVFISGAPPLKFEGKDRIVAQLVDEAGVVIDIPTFHIFGCDDAFLSSAVALFNVCEPSKATLYDHGLGHIVPRDAENVRMLGDIFEELLPKIASEHENRREAGMACLGDGMNGCEVEGTTSQPSTDFT</sequence>
<evidence type="ECO:0000313" key="4">
    <source>
        <dbReference type="Proteomes" id="UP001302812"/>
    </source>
</evidence>
<reference evidence="3" key="1">
    <citation type="journal article" date="2023" name="Mol. Phylogenet. Evol.">
        <title>Genome-scale phylogeny and comparative genomics of the fungal order Sordariales.</title>
        <authorList>
            <person name="Hensen N."/>
            <person name="Bonometti L."/>
            <person name="Westerberg I."/>
            <person name="Brannstrom I.O."/>
            <person name="Guillou S."/>
            <person name="Cros-Aarteil S."/>
            <person name="Calhoun S."/>
            <person name="Haridas S."/>
            <person name="Kuo A."/>
            <person name="Mondo S."/>
            <person name="Pangilinan J."/>
            <person name="Riley R."/>
            <person name="LaButti K."/>
            <person name="Andreopoulos B."/>
            <person name="Lipzen A."/>
            <person name="Chen C."/>
            <person name="Yan M."/>
            <person name="Daum C."/>
            <person name="Ng V."/>
            <person name="Clum A."/>
            <person name="Steindorff A."/>
            <person name="Ohm R.A."/>
            <person name="Martin F."/>
            <person name="Silar P."/>
            <person name="Natvig D.O."/>
            <person name="Lalanne C."/>
            <person name="Gautier V."/>
            <person name="Ament-Velasquez S.L."/>
            <person name="Kruys A."/>
            <person name="Hutchinson M.I."/>
            <person name="Powell A.J."/>
            <person name="Barry K."/>
            <person name="Miller A.N."/>
            <person name="Grigoriev I.V."/>
            <person name="Debuchy R."/>
            <person name="Gladieux P."/>
            <person name="Hiltunen Thoren M."/>
            <person name="Johannesson H."/>
        </authorList>
    </citation>
    <scope>NUCLEOTIDE SEQUENCE</scope>
    <source>
        <strain evidence="3">CBS 508.74</strain>
    </source>
</reference>
<dbReference type="PANTHER" id="PTHR48070">
    <property type="entry name" value="ESTERASE OVCA2"/>
    <property type="match status" value="1"/>
</dbReference>
<dbReference type="InterPro" id="IPR050593">
    <property type="entry name" value="LovG"/>
</dbReference>
<name>A0AAN6TF01_9PEZI</name>
<comment type="caution">
    <text evidence="3">The sequence shown here is derived from an EMBL/GenBank/DDBJ whole genome shotgun (WGS) entry which is preliminary data.</text>
</comment>
<accession>A0AAN6TF01</accession>
<keyword evidence="1" id="KW-0378">Hydrolase</keyword>
<keyword evidence="4" id="KW-1185">Reference proteome</keyword>
<protein>
    <recommendedName>
        <fullName evidence="2">Serine hydrolase domain-containing protein</fullName>
    </recommendedName>
</protein>
<dbReference type="AlphaFoldDB" id="A0AAN6TF01"/>
<evidence type="ECO:0000256" key="1">
    <source>
        <dbReference type="ARBA" id="ARBA00022801"/>
    </source>
</evidence>
<reference evidence="3" key="2">
    <citation type="submission" date="2023-05" db="EMBL/GenBank/DDBJ databases">
        <authorList>
            <consortium name="Lawrence Berkeley National Laboratory"/>
            <person name="Steindorff A."/>
            <person name="Hensen N."/>
            <person name="Bonometti L."/>
            <person name="Westerberg I."/>
            <person name="Brannstrom I.O."/>
            <person name="Guillou S."/>
            <person name="Cros-Aarteil S."/>
            <person name="Calhoun S."/>
            <person name="Haridas S."/>
            <person name="Kuo A."/>
            <person name="Mondo S."/>
            <person name="Pangilinan J."/>
            <person name="Riley R."/>
            <person name="Labutti K."/>
            <person name="Andreopoulos B."/>
            <person name="Lipzen A."/>
            <person name="Chen C."/>
            <person name="Yanf M."/>
            <person name="Daum C."/>
            <person name="Ng V."/>
            <person name="Clum A."/>
            <person name="Ohm R."/>
            <person name="Martin F."/>
            <person name="Silar P."/>
            <person name="Natvig D."/>
            <person name="Lalanne C."/>
            <person name="Gautier V."/>
            <person name="Ament-Velasquez S.L."/>
            <person name="Kruys A."/>
            <person name="Hutchinson M.I."/>
            <person name="Powell A.J."/>
            <person name="Barry K."/>
            <person name="Miller A.N."/>
            <person name="Grigoriev I.V."/>
            <person name="Debuchy R."/>
            <person name="Gladieux P."/>
            <person name="Thoren M.H."/>
            <person name="Johannesson H."/>
        </authorList>
    </citation>
    <scope>NUCLEOTIDE SEQUENCE</scope>
    <source>
        <strain evidence="3">CBS 508.74</strain>
    </source>
</reference>
<dbReference type="Gene3D" id="3.40.50.1820">
    <property type="entry name" value="alpha/beta hydrolase"/>
    <property type="match status" value="1"/>
</dbReference>
<dbReference type="InterPro" id="IPR005645">
    <property type="entry name" value="FSH-like_dom"/>
</dbReference>
<evidence type="ECO:0000313" key="3">
    <source>
        <dbReference type="EMBL" id="KAK4113249.1"/>
    </source>
</evidence>
<dbReference type="SUPFAM" id="SSF53474">
    <property type="entry name" value="alpha/beta-Hydrolases"/>
    <property type="match status" value="1"/>
</dbReference>
<dbReference type="RefSeq" id="XP_064670819.1">
    <property type="nucleotide sequence ID" value="XM_064816773.1"/>
</dbReference>
<dbReference type="GO" id="GO:0019748">
    <property type="term" value="P:secondary metabolic process"/>
    <property type="evidence" value="ECO:0007669"/>
    <property type="project" value="TreeGrafter"/>
</dbReference>
<dbReference type="PANTHER" id="PTHR48070:SF4">
    <property type="entry name" value="ESTERASE ALNB"/>
    <property type="match status" value="1"/>
</dbReference>
<proteinExistence type="predicted"/>
<dbReference type="GeneID" id="89940898"/>
<dbReference type="Pfam" id="PF03959">
    <property type="entry name" value="FSH1"/>
    <property type="match status" value="1"/>
</dbReference>
<dbReference type="InterPro" id="IPR029058">
    <property type="entry name" value="AB_hydrolase_fold"/>
</dbReference>
<dbReference type="EMBL" id="MU853340">
    <property type="protein sequence ID" value="KAK4113249.1"/>
    <property type="molecule type" value="Genomic_DNA"/>
</dbReference>
<feature type="domain" description="Serine hydrolase" evidence="2">
    <location>
        <begin position="2"/>
        <end position="239"/>
    </location>
</feature>
<organism evidence="3 4">
    <name type="scientific">Canariomyces notabilis</name>
    <dbReference type="NCBI Taxonomy" id="2074819"/>
    <lineage>
        <taxon>Eukaryota</taxon>
        <taxon>Fungi</taxon>
        <taxon>Dikarya</taxon>
        <taxon>Ascomycota</taxon>
        <taxon>Pezizomycotina</taxon>
        <taxon>Sordariomycetes</taxon>
        <taxon>Sordariomycetidae</taxon>
        <taxon>Sordariales</taxon>
        <taxon>Chaetomiaceae</taxon>
        <taxon>Canariomyces</taxon>
    </lineage>
</organism>
<dbReference type="GO" id="GO:0005634">
    <property type="term" value="C:nucleus"/>
    <property type="evidence" value="ECO:0007669"/>
    <property type="project" value="TreeGrafter"/>
</dbReference>
<dbReference type="GO" id="GO:0005737">
    <property type="term" value="C:cytoplasm"/>
    <property type="evidence" value="ECO:0007669"/>
    <property type="project" value="TreeGrafter"/>
</dbReference>
<gene>
    <name evidence="3" type="ORF">N656DRAFT_789274</name>
</gene>